<organism evidence="1 2">
    <name type="scientific">Tanacetum coccineum</name>
    <dbReference type="NCBI Taxonomy" id="301880"/>
    <lineage>
        <taxon>Eukaryota</taxon>
        <taxon>Viridiplantae</taxon>
        <taxon>Streptophyta</taxon>
        <taxon>Embryophyta</taxon>
        <taxon>Tracheophyta</taxon>
        <taxon>Spermatophyta</taxon>
        <taxon>Magnoliopsida</taxon>
        <taxon>eudicotyledons</taxon>
        <taxon>Gunneridae</taxon>
        <taxon>Pentapetalae</taxon>
        <taxon>asterids</taxon>
        <taxon>campanulids</taxon>
        <taxon>Asterales</taxon>
        <taxon>Asteraceae</taxon>
        <taxon>Asteroideae</taxon>
        <taxon>Anthemideae</taxon>
        <taxon>Anthemidinae</taxon>
        <taxon>Tanacetum</taxon>
    </lineage>
</organism>
<dbReference type="Proteomes" id="UP001151760">
    <property type="component" value="Unassembled WGS sequence"/>
</dbReference>
<evidence type="ECO:0000313" key="2">
    <source>
        <dbReference type="Proteomes" id="UP001151760"/>
    </source>
</evidence>
<keyword evidence="2" id="KW-1185">Reference proteome</keyword>
<evidence type="ECO:0000313" key="1">
    <source>
        <dbReference type="EMBL" id="GJS64125.1"/>
    </source>
</evidence>
<gene>
    <name evidence="1" type="ORF">Tco_0678689</name>
</gene>
<proteinExistence type="predicted"/>
<reference evidence="1" key="1">
    <citation type="journal article" date="2022" name="Int. J. Mol. Sci.">
        <title>Draft Genome of Tanacetum Coccineum: Genomic Comparison of Closely Related Tanacetum-Family Plants.</title>
        <authorList>
            <person name="Yamashiro T."/>
            <person name="Shiraishi A."/>
            <person name="Nakayama K."/>
            <person name="Satake H."/>
        </authorList>
    </citation>
    <scope>NUCLEOTIDE SEQUENCE</scope>
</reference>
<dbReference type="EMBL" id="BQNB010009480">
    <property type="protein sequence ID" value="GJS64125.1"/>
    <property type="molecule type" value="Genomic_DNA"/>
</dbReference>
<reference evidence="1" key="2">
    <citation type="submission" date="2022-01" db="EMBL/GenBank/DDBJ databases">
        <authorList>
            <person name="Yamashiro T."/>
            <person name="Shiraishi A."/>
            <person name="Satake H."/>
            <person name="Nakayama K."/>
        </authorList>
    </citation>
    <scope>NUCLEOTIDE SEQUENCE</scope>
</reference>
<accession>A0ABQ4XFS3</accession>
<sequence>MSIRVHKFFCLHSSDTLFDPKISFFMEEIFYHLRNEPVSCHSPLLISLPPPQYEIPMSAIEHMEDLDKGLGNDRKRANKAMTDEFVLAHVRTFLNLEILIEDIKVRKRSRYENLSDIDSIGSRTTREEPPDY</sequence>
<comment type="caution">
    <text evidence="1">The sequence shown here is derived from an EMBL/GenBank/DDBJ whole genome shotgun (WGS) entry which is preliminary data.</text>
</comment>
<protein>
    <submittedName>
        <fullName evidence="1">Uncharacterized protein</fullName>
    </submittedName>
</protein>
<name>A0ABQ4XFS3_9ASTR</name>